<evidence type="ECO:0000256" key="7">
    <source>
        <dbReference type="ARBA" id="ARBA00022927"/>
    </source>
</evidence>
<evidence type="ECO:0000256" key="2">
    <source>
        <dbReference type="ARBA" id="ARBA00022448"/>
    </source>
</evidence>
<dbReference type="InterPro" id="IPR045260">
    <property type="entry name" value="Sec12-like"/>
</dbReference>
<keyword evidence="6" id="KW-0256">Endoplasmic reticulum</keyword>
<evidence type="ECO:0000256" key="4">
    <source>
        <dbReference type="ARBA" id="ARBA00022692"/>
    </source>
</evidence>
<evidence type="ECO:0000256" key="8">
    <source>
        <dbReference type="ARBA" id="ARBA00022989"/>
    </source>
</evidence>
<evidence type="ECO:0000256" key="11">
    <source>
        <dbReference type="SAM" id="Phobius"/>
    </source>
</evidence>
<evidence type="ECO:0000313" key="13">
    <source>
        <dbReference type="Proteomes" id="UP001187192"/>
    </source>
</evidence>
<dbReference type="Proteomes" id="UP001187192">
    <property type="component" value="Unassembled WGS sequence"/>
</dbReference>
<dbReference type="EMBL" id="BTGU01000043">
    <property type="protein sequence ID" value="GMN52813.1"/>
    <property type="molecule type" value="Genomic_DNA"/>
</dbReference>
<dbReference type="InterPro" id="IPR015943">
    <property type="entry name" value="WD40/YVTN_repeat-like_dom_sf"/>
</dbReference>
<keyword evidence="4 11" id="KW-0812">Transmembrane</keyword>
<comment type="caution">
    <text evidence="12">The sequence shown here is derived from an EMBL/GenBank/DDBJ whole genome shotgun (WGS) entry which is preliminary data.</text>
</comment>
<dbReference type="GO" id="GO:0005085">
    <property type="term" value="F:guanyl-nucleotide exchange factor activity"/>
    <property type="evidence" value="ECO:0007669"/>
    <property type="project" value="InterPro"/>
</dbReference>
<dbReference type="AlphaFoldDB" id="A0AA88AT51"/>
<dbReference type="Gene3D" id="2.130.10.10">
    <property type="entry name" value="YVTN repeat-like/Quinoprotein amine dehydrogenase"/>
    <property type="match status" value="1"/>
</dbReference>
<dbReference type="PANTHER" id="PTHR23284:SF2">
    <property type="entry name" value="SEC12-LIKE PROTEIN 1"/>
    <property type="match status" value="1"/>
</dbReference>
<keyword evidence="3 10" id="KW-0853">WD repeat</keyword>
<sequence length="396" mass="43703">MASEKGGPVTCGSWIRRPENSNMVVLGRSARGDSSTTRSVIEFFSFDPITTSLSSSPLFTHVLEEVEGDPVSIAVHPTGDDVVCSTTKGGCKLIELYGGESNVKLLAKELQPLQAVGPQNCLAISVDGSKLATGGEDGHLRILEWPSLRVILDEPKAHKCVRDMDFSLDSEFLVSTSTDGSARIWKTEDGFPVTTLTRNPDEKIQLCRFSKDGTKPFLFCTVQKGDKSVTAVWDISTWNKIGFKRLLKKPASIMSISKDGKYLALASKDGDVCVADVKKMEICHWSKRLHLGTCIEILEFCPSERVVLTTSNEWGAVVTKLNVPADWKEWQIYALLLGLFLVSAVVFYIFMQNSDSFWNFPLGKDQPGAPKLKTLFHDSPSSEDQNIWNPFGPVDM</sequence>
<evidence type="ECO:0008006" key="14">
    <source>
        <dbReference type="Google" id="ProtNLM"/>
    </source>
</evidence>
<dbReference type="Pfam" id="PF00400">
    <property type="entry name" value="WD40"/>
    <property type="match status" value="2"/>
</dbReference>
<dbReference type="SUPFAM" id="SSF50978">
    <property type="entry name" value="WD40 repeat-like"/>
    <property type="match status" value="1"/>
</dbReference>
<dbReference type="GO" id="GO:0015031">
    <property type="term" value="P:protein transport"/>
    <property type="evidence" value="ECO:0007669"/>
    <property type="project" value="UniProtKB-KW"/>
</dbReference>
<dbReference type="InterPro" id="IPR036322">
    <property type="entry name" value="WD40_repeat_dom_sf"/>
</dbReference>
<dbReference type="InterPro" id="IPR001680">
    <property type="entry name" value="WD40_rpt"/>
</dbReference>
<dbReference type="FunFam" id="2.130.10.10:FF:000435">
    <property type="entry name" value="SEC12-like protein 1"/>
    <property type="match status" value="1"/>
</dbReference>
<dbReference type="GO" id="GO:0006888">
    <property type="term" value="P:endoplasmic reticulum to Golgi vesicle-mediated transport"/>
    <property type="evidence" value="ECO:0007669"/>
    <property type="project" value="TreeGrafter"/>
</dbReference>
<evidence type="ECO:0000256" key="3">
    <source>
        <dbReference type="ARBA" id="ARBA00022574"/>
    </source>
</evidence>
<evidence type="ECO:0000256" key="9">
    <source>
        <dbReference type="ARBA" id="ARBA00023136"/>
    </source>
</evidence>
<protein>
    <recommendedName>
        <fullName evidence="14">SEC12-like protein 1</fullName>
    </recommendedName>
</protein>
<evidence type="ECO:0000256" key="1">
    <source>
        <dbReference type="ARBA" id="ARBA00004389"/>
    </source>
</evidence>
<dbReference type="PROSITE" id="PS50082">
    <property type="entry name" value="WD_REPEATS_2"/>
    <property type="match status" value="1"/>
</dbReference>
<keyword evidence="7" id="KW-0653">Protein transport</keyword>
<keyword evidence="5" id="KW-0677">Repeat</keyword>
<dbReference type="GO" id="GO:0003400">
    <property type="term" value="P:regulation of COPII vesicle coating"/>
    <property type="evidence" value="ECO:0007669"/>
    <property type="project" value="TreeGrafter"/>
</dbReference>
<evidence type="ECO:0000256" key="10">
    <source>
        <dbReference type="PROSITE-ProRule" id="PRU00221"/>
    </source>
</evidence>
<dbReference type="PANTHER" id="PTHR23284">
    <property type="entry name" value="PROLACTIN REGULATORY ELEMENT BINDING PROTEIN"/>
    <property type="match status" value="1"/>
</dbReference>
<evidence type="ECO:0000256" key="5">
    <source>
        <dbReference type="ARBA" id="ARBA00022737"/>
    </source>
</evidence>
<dbReference type="SMART" id="SM00320">
    <property type="entry name" value="WD40"/>
    <property type="match status" value="4"/>
</dbReference>
<organism evidence="12 13">
    <name type="scientific">Ficus carica</name>
    <name type="common">Common fig</name>
    <dbReference type="NCBI Taxonomy" id="3494"/>
    <lineage>
        <taxon>Eukaryota</taxon>
        <taxon>Viridiplantae</taxon>
        <taxon>Streptophyta</taxon>
        <taxon>Embryophyta</taxon>
        <taxon>Tracheophyta</taxon>
        <taxon>Spermatophyta</taxon>
        <taxon>Magnoliopsida</taxon>
        <taxon>eudicotyledons</taxon>
        <taxon>Gunneridae</taxon>
        <taxon>Pentapetalae</taxon>
        <taxon>rosids</taxon>
        <taxon>fabids</taxon>
        <taxon>Rosales</taxon>
        <taxon>Moraceae</taxon>
        <taxon>Ficeae</taxon>
        <taxon>Ficus</taxon>
    </lineage>
</organism>
<comment type="subcellular location">
    <subcellularLocation>
        <location evidence="1">Endoplasmic reticulum membrane</location>
        <topology evidence="1">Single-pass membrane protein</topology>
    </subcellularLocation>
</comment>
<keyword evidence="8 11" id="KW-1133">Transmembrane helix</keyword>
<keyword evidence="13" id="KW-1185">Reference proteome</keyword>
<dbReference type="GO" id="GO:0005789">
    <property type="term" value="C:endoplasmic reticulum membrane"/>
    <property type="evidence" value="ECO:0007669"/>
    <property type="project" value="UniProtKB-SubCell"/>
</dbReference>
<name>A0AA88AT51_FICCA</name>
<accession>A0AA88AT51</accession>
<gene>
    <name evidence="12" type="ORF">TIFTF001_021960</name>
</gene>
<proteinExistence type="predicted"/>
<feature type="repeat" description="WD" evidence="10">
    <location>
        <begin position="161"/>
        <end position="195"/>
    </location>
</feature>
<reference evidence="12" key="1">
    <citation type="submission" date="2023-07" db="EMBL/GenBank/DDBJ databases">
        <title>draft genome sequence of fig (Ficus carica).</title>
        <authorList>
            <person name="Takahashi T."/>
            <person name="Nishimura K."/>
        </authorList>
    </citation>
    <scope>NUCLEOTIDE SEQUENCE</scope>
</reference>
<evidence type="ECO:0000256" key="6">
    <source>
        <dbReference type="ARBA" id="ARBA00022824"/>
    </source>
</evidence>
<feature type="transmembrane region" description="Helical" evidence="11">
    <location>
        <begin position="330"/>
        <end position="350"/>
    </location>
</feature>
<keyword evidence="9 11" id="KW-0472">Membrane</keyword>
<keyword evidence="2" id="KW-0813">Transport</keyword>
<evidence type="ECO:0000313" key="12">
    <source>
        <dbReference type="EMBL" id="GMN52813.1"/>
    </source>
</evidence>